<accession>A0A078A312</accession>
<evidence type="ECO:0000313" key="2">
    <source>
        <dbReference type="EMBL" id="CDW75159.1"/>
    </source>
</evidence>
<reference evidence="2 3" key="1">
    <citation type="submission" date="2014-06" db="EMBL/GenBank/DDBJ databases">
        <authorList>
            <person name="Swart Estienne"/>
        </authorList>
    </citation>
    <scope>NUCLEOTIDE SEQUENCE [LARGE SCALE GENOMIC DNA]</scope>
    <source>
        <strain evidence="2 3">130c</strain>
    </source>
</reference>
<keyword evidence="1" id="KW-0812">Transmembrane</keyword>
<sequence length="167" mass="19120">MVWSFLAILQSYLVFYLYFSYQSAYNPSSIKEQFLFEISHQGKVKQVEVNVILFFVQVILSLIVACIHSLINLPANCYILYKTIQNQQSKINSIPIEATIFYTIAKISAIVALIIYAIAFSFLVLTVPLDNTLITFEIVILVIIVLVTTIQTLPNYLYRKYLQTSMA</sequence>
<keyword evidence="3" id="KW-1185">Reference proteome</keyword>
<evidence type="ECO:0000256" key="1">
    <source>
        <dbReference type="SAM" id="Phobius"/>
    </source>
</evidence>
<feature type="transmembrane region" description="Helical" evidence="1">
    <location>
        <begin position="51"/>
        <end position="79"/>
    </location>
</feature>
<dbReference type="AlphaFoldDB" id="A0A078A312"/>
<feature type="transmembrane region" description="Helical" evidence="1">
    <location>
        <begin position="133"/>
        <end position="158"/>
    </location>
</feature>
<gene>
    <name evidence="2" type="primary">Contig7451.g7963</name>
    <name evidence="2" type="ORF">STYLEM_4146</name>
</gene>
<proteinExistence type="predicted"/>
<keyword evidence="1" id="KW-0472">Membrane</keyword>
<dbReference type="InParanoid" id="A0A078A312"/>
<keyword evidence="1" id="KW-1133">Transmembrane helix</keyword>
<name>A0A078A312_STYLE</name>
<evidence type="ECO:0000313" key="3">
    <source>
        <dbReference type="Proteomes" id="UP000039865"/>
    </source>
</evidence>
<organism evidence="2 3">
    <name type="scientific">Stylonychia lemnae</name>
    <name type="common">Ciliate</name>
    <dbReference type="NCBI Taxonomy" id="5949"/>
    <lineage>
        <taxon>Eukaryota</taxon>
        <taxon>Sar</taxon>
        <taxon>Alveolata</taxon>
        <taxon>Ciliophora</taxon>
        <taxon>Intramacronucleata</taxon>
        <taxon>Spirotrichea</taxon>
        <taxon>Stichotrichia</taxon>
        <taxon>Sporadotrichida</taxon>
        <taxon>Oxytrichidae</taxon>
        <taxon>Stylonychinae</taxon>
        <taxon>Stylonychia</taxon>
    </lineage>
</organism>
<dbReference type="Proteomes" id="UP000039865">
    <property type="component" value="Unassembled WGS sequence"/>
</dbReference>
<protein>
    <submittedName>
        <fullName evidence="2">Uncharacterized protein</fullName>
    </submittedName>
</protein>
<dbReference type="EMBL" id="CCKQ01004024">
    <property type="protein sequence ID" value="CDW75159.1"/>
    <property type="molecule type" value="Genomic_DNA"/>
</dbReference>
<feature type="transmembrane region" description="Helical" evidence="1">
    <location>
        <begin position="100"/>
        <end position="127"/>
    </location>
</feature>